<dbReference type="EMBL" id="BARU01009122">
    <property type="protein sequence ID" value="GAH33023.1"/>
    <property type="molecule type" value="Genomic_DNA"/>
</dbReference>
<comment type="caution">
    <text evidence="1">The sequence shown here is derived from an EMBL/GenBank/DDBJ whole genome shotgun (WGS) entry which is preliminary data.</text>
</comment>
<reference evidence="1" key="1">
    <citation type="journal article" date="2014" name="Front. Microbiol.">
        <title>High frequency of phylogenetically diverse reductive dehalogenase-homologous genes in deep subseafloor sedimentary metagenomes.</title>
        <authorList>
            <person name="Kawai M."/>
            <person name="Futagami T."/>
            <person name="Toyoda A."/>
            <person name="Takaki Y."/>
            <person name="Nishi S."/>
            <person name="Hori S."/>
            <person name="Arai W."/>
            <person name="Tsubouchi T."/>
            <person name="Morono Y."/>
            <person name="Uchiyama I."/>
            <person name="Ito T."/>
            <person name="Fujiyama A."/>
            <person name="Inagaki F."/>
            <person name="Takami H."/>
        </authorList>
    </citation>
    <scope>NUCLEOTIDE SEQUENCE</scope>
    <source>
        <strain evidence="1">Expedition CK06-06</strain>
    </source>
</reference>
<evidence type="ECO:0000313" key="1">
    <source>
        <dbReference type="EMBL" id="GAH33023.1"/>
    </source>
</evidence>
<gene>
    <name evidence="1" type="ORF">S03H2_17654</name>
</gene>
<proteinExistence type="predicted"/>
<sequence length="37" mass="3966">MGSDAARHAYGPIGPALKKLMIEGMGWLLDLCPPPEE</sequence>
<organism evidence="1">
    <name type="scientific">marine sediment metagenome</name>
    <dbReference type="NCBI Taxonomy" id="412755"/>
    <lineage>
        <taxon>unclassified sequences</taxon>
        <taxon>metagenomes</taxon>
        <taxon>ecological metagenomes</taxon>
    </lineage>
</organism>
<protein>
    <submittedName>
        <fullName evidence="1">Uncharacterized protein</fullName>
    </submittedName>
</protein>
<name>X1GJ64_9ZZZZ</name>
<dbReference type="AlphaFoldDB" id="X1GJ64"/>
<feature type="non-terminal residue" evidence="1">
    <location>
        <position position="37"/>
    </location>
</feature>
<accession>X1GJ64</accession>